<evidence type="ECO:0000256" key="1">
    <source>
        <dbReference type="SAM" id="MobiDB-lite"/>
    </source>
</evidence>
<dbReference type="GO" id="GO:0004601">
    <property type="term" value="F:peroxidase activity"/>
    <property type="evidence" value="ECO:0007669"/>
    <property type="project" value="InterPro"/>
</dbReference>
<accession>A0A229X991</accession>
<evidence type="ECO:0000313" key="2">
    <source>
        <dbReference type="EMBL" id="RLL97850.1"/>
    </source>
</evidence>
<reference evidence="2 3" key="1">
    <citation type="submission" date="2018-08" db="EMBL/GenBank/DDBJ databases">
        <title>Draft genome sequences of two Aspergillus turcosus clinical strains isolated from bronchoalveolar lavage fluid: one azole-susceptible and the other azole-resistant.</title>
        <authorList>
            <person name="Parent-Michaud M."/>
            <person name="Dufresne P.J."/>
            <person name="Fournier E."/>
            <person name="Martineau C."/>
            <person name="Moreira S."/>
            <person name="Perkins V."/>
            <person name="De Repentigny L."/>
            <person name="Dufresne S.F."/>
        </authorList>
    </citation>
    <scope>NUCLEOTIDE SEQUENCE [LARGE SCALE GENOMIC DNA]</scope>
    <source>
        <strain evidence="2">HMR AF 1038</strain>
    </source>
</reference>
<dbReference type="AlphaFoldDB" id="A0A229X991"/>
<dbReference type="OrthoDB" id="77878at2759"/>
<evidence type="ECO:0000313" key="3">
    <source>
        <dbReference type="Proteomes" id="UP000215289"/>
    </source>
</evidence>
<gene>
    <name evidence="2" type="ORF">CFD26_103298</name>
</gene>
<dbReference type="Proteomes" id="UP000215289">
    <property type="component" value="Unassembled WGS sequence"/>
</dbReference>
<proteinExistence type="predicted"/>
<keyword evidence="3" id="KW-1185">Reference proteome</keyword>
<protein>
    <submittedName>
        <fullName evidence="2">Uncharacterized protein</fullName>
    </submittedName>
</protein>
<name>A0A229X991_9EURO</name>
<feature type="region of interest" description="Disordered" evidence="1">
    <location>
        <begin position="191"/>
        <end position="219"/>
    </location>
</feature>
<organism evidence="2 3">
    <name type="scientific">Aspergillus turcosus</name>
    <dbReference type="NCBI Taxonomy" id="1245748"/>
    <lineage>
        <taxon>Eukaryota</taxon>
        <taxon>Fungi</taxon>
        <taxon>Dikarya</taxon>
        <taxon>Ascomycota</taxon>
        <taxon>Pezizomycotina</taxon>
        <taxon>Eurotiomycetes</taxon>
        <taxon>Eurotiomycetidae</taxon>
        <taxon>Eurotiales</taxon>
        <taxon>Aspergillaceae</taxon>
        <taxon>Aspergillus</taxon>
        <taxon>Aspergillus subgen. Fumigati</taxon>
    </lineage>
</organism>
<feature type="compositionally biased region" description="Basic residues" evidence="1">
    <location>
        <begin position="208"/>
        <end position="219"/>
    </location>
</feature>
<dbReference type="EMBL" id="NIDN02000066">
    <property type="protein sequence ID" value="RLL97850.1"/>
    <property type="molecule type" value="Genomic_DNA"/>
</dbReference>
<dbReference type="InterPro" id="IPR036851">
    <property type="entry name" value="Chloroperoxidase-like_sf"/>
</dbReference>
<comment type="caution">
    <text evidence="2">The sequence shown here is derived from an EMBL/GenBank/DDBJ whole genome shotgun (WGS) entry which is preliminary data.</text>
</comment>
<sequence length="219" mass="24747">MQVSDSTFHSQATRTWLSRARQAATWSSRHRLYWMGSSAKHITTYTHLHCSIAPHARIPLIETEVPILVSSYARQLRVIRAALDVVLETLAEYGNRRSSCPAVNVLANRRYIRSRRNMVIYVDMPSQDVEVCGILAGDNVISTPKEHQDRPCYTNSLPQGMLVMAPISAMHGRPGTTDLDHFNAVGDNINLEHDAPNPGPYSVSREKTLHRRPYRAAYR</sequence>
<dbReference type="SUPFAM" id="SSF47571">
    <property type="entry name" value="Cloroperoxidase"/>
    <property type="match status" value="1"/>
</dbReference>